<dbReference type="EMBL" id="JAEHOI010000009">
    <property type="protein sequence ID" value="MBK0422265.1"/>
    <property type="molecule type" value="Genomic_DNA"/>
</dbReference>
<dbReference type="HAMAP" id="MF_00087">
    <property type="entry name" value="Glu_tRNA_reductase"/>
    <property type="match status" value="1"/>
</dbReference>
<evidence type="ECO:0000256" key="13">
    <source>
        <dbReference type="SAM" id="MobiDB-lite"/>
    </source>
</evidence>
<organism evidence="17 18">
    <name type="scientific">Leucobacter edaphi</name>
    <dbReference type="NCBI Taxonomy" id="2796472"/>
    <lineage>
        <taxon>Bacteria</taxon>
        <taxon>Bacillati</taxon>
        <taxon>Actinomycetota</taxon>
        <taxon>Actinomycetes</taxon>
        <taxon>Micrococcales</taxon>
        <taxon>Microbacteriaceae</taxon>
        <taxon>Leucobacter</taxon>
    </lineage>
</organism>
<evidence type="ECO:0000256" key="3">
    <source>
        <dbReference type="ARBA" id="ARBA00012970"/>
    </source>
</evidence>
<evidence type="ECO:0000259" key="16">
    <source>
        <dbReference type="Pfam" id="PF05201"/>
    </source>
</evidence>
<evidence type="ECO:0000259" key="14">
    <source>
        <dbReference type="Pfam" id="PF00745"/>
    </source>
</evidence>
<feature type="binding site" evidence="8 10">
    <location>
        <begin position="45"/>
        <end position="48"/>
    </location>
    <ligand>
        <name>substrate</name>
    </ligand>
</feature>
<dbReference type="Proteomes" id="UP000618733">
    <property type="component" value="Unassembled WGS sequence"/>
</dbReference>
<dbReference type="PIRSF" id="PIRSF000445">
    <property type="entry name" value="4pyrrol_synth_GluRdtase"/>
    <property type="match status" value="1"/>
</dbReference>
<dbReference type="SUPFAM" id="SSF69075">
    <property type="entry name" value="Glutamyl tRNA-reductase dimerization domain"/>
    <property type="match status" value="1"/>
</dbReference>
<feature type="binding site" evidence="8 11">
    <location>
        <begin position="187"/>
        <end position="192"/>
    </location>
    <ligand>
        <name>NADP(+)</name>
        <dbReference type="ChEBI" id="CHEBI:58349"/>
    </ligand>
</feature>
<keyword evidence="5 8" id="KW-0560">Oxidoreductase</keyword>
<dbReference type="InterPro" id="IPR036343">
    <property type="entry name" value="GluRdtase_N_sf"/>
</dbReference>
<feature type="domain" description="Tetrapyrrole biosynthesis glutamyl-tRNA reductase dimerisation" evidence="14">
    <location>
        <begin position="310"/>
        <end position="417"/>
    </location>
</feature>
<dbReference type="SUPFAM" id="SSF51735">
    <property type="entry name" value="NAD(P)-binding Rossmann-fold domains"/>
    <property type="match status" value="1"/>
</dbReference>
<evidence type="ECO:0000256" key="9">
    <source>
        <dbReference type="PIRSR" id="PIRSR000445-1"/>
    </source>
</evidence>
<comment type="caution">
    <text evidence="17">The sequence shown here is derived from an EMBL/GenBank/DDBJ whole genome shotgun (WGS) entry which is preliminary data.</text>
</comment>
<dbReference type="InterPro" id="IPR015895">
    <property type="entry name" value="4pyrrol_synth_GluRdtase_N"/>
</dbReference>
<dbReference type="RefSeq" id="WP_200132475.1">
    <property type="nucleotide sequence ID" value="NZ_JAEHOI010000009.1"/>
</dbReference>
<evidence type="ECO:0000256" key="1">
    <source>
        <dbReference type="ARBA" id="ARBA00005059"/>
    </source>
</evidence>
<name>A0A934QCT2_9MICO</name>
<evidence type="ECO:0000256" key="10">
    <source>
        <dbReference type="PIRSR" id="PIRSR000445-2"/>
    </source>
</evidence>
<keyword evidence="18" id="KW-1185">Reference proteome</keyword>
<comment type="similarity">
    <text evidence="2 8">Belongs to the glutamyl-tRNA reductase family.</text>
</comment>
<comment type="function">
    <text evidence="8">Catalyzes the NADPH-dependent reduction of glutamyl-tRNA(Glu) to glutamate 1-semialdehyde (GSA).</text>
</comment>
<comment type="subunit">
    <text evidence="8">Homodimer.</text>
</comment>
<protein>
    <recommendedName>
        <fullName evidence="3 8">Glutamyl-tRNA reductase</fullName>
        <shortName evidence="8">GluTR</shortName>
        <ecNumber evidence="3 8">1.2.1.70</ecNumber>
    </recommendedName>
</protein>
<comment type="miscellaneous">
    <text evidence="8">During catalysis, the active site Cys acts as a nucleophile attacking the alpha-carbonyl group of tRNA-bound glutamate with the formation of a thioester intermediate between enzyme and glutamate, and the concomitant release of tRNA(Glu). The thioester intermediate is finally reduced by direct hydride transfer from NADPH, to form the product GSA.</text>
</comment>
<dbReference type="InterPro" id="IPR015896">
    <property type="entry name" value="4pyrrol_synth_GluRdtase_dimer"/>
</dbReference>
<accession>A0A934QCT2</accession>
<dbReference type="EC" id="1.2.1.70" evidence="3 8"/>
<comment type="domain">
    <text evidence="8">Possesses an unusual extended V-shaped dimeric structure with each monomer consisting of three distinct domains arranged along a curved 'spinal' alpha-helix. The N-terminal catalytic domain specifically recognizes the glutamate moiety of the substrate. The second domain is the NADPH-binding domain, and the third C-terminal domain is responsible for dimerization.</text>
</comment>
<feature type="binding site" evidence="8 10">
    <location>
        <position position="118"/>
    </location>
    <ligand>
        <name>substrate</name>
    </ligand>
</feature>
<dbReference type="InterPro" id="IPR036453">
    <property type="entry name" value="GluRdtase_dimer_dom_sf"/>
</dbReference>
<evidence type="ECO:0000256" key="5">
    <source>
        <dbReference type="ARBA" id="ARBA00023002"/>
    </source>
</evidence>
<sequence>MLICLSADYRRTPIPILEQLERRTHEIALQLDGRDDVRGSVVLATCNRFEAYVEVPGGSRGTAAAALLADLSFVAGIETETLSAGLGRFTDEVAAEHLFAVASGLESAAVGEGEIAGQVRRAHSDAREAGRVTHLLERLFQSAHRVARDVKHRTALQGEGRSLVRLALLLAERRIDSWRDARVLLVGTGAYAGATVAALRERGAKRIAVHSPSGRAAGFADARGIGAVAPDGFPAALASADLLIACSAVKDPLITPKDLAEIPDRSRLFLDLGMPRNIDPDVTGILGTELLDIEAISRHAPVPELSAEAEARRLVRGAAEEFSADRAEREAVPTLVILREHVLGILEEELCRARSRRPGDPSAAEGDPEKSPDPDVESALRHFTGRLLHEPSERIRALGRAGRAEEARIAAEALFGLEAR</sequence>
<dbReference type="Pfam" id="PF01488">
    <property type="entry name" value="Shikimate_DH"/>
    <property type="match status" value="1"/>
</dbReference>
<evidence type="ECO:0000256" key="12">
    <source>
        <dbReference type="PIRSR" id="PIRSR000445-4"/>
    </source>
</evidence>
<evidence type="ECO:0000313" key="17">
    <source>
        <dbReference type="EMBL" id="MBK0422265.1"/>
    </source>
</evidence>
<feature type="binding site" evidence="8 10">
    <location>
        <position position="107"/>
    </location>
    <ligand>
        <name>substrate</name>
    </ligand>
</feature>
<dbReference type="Pfam" id="PF05201">
    <property type="entry name" value="GlutR_N"/>
    <property type="match status" value="1"/>
</dbReference>
<evidence type="ECO:0000259" key="15">
    <source>
        <dbReference type="Pfam" id="PF01488"/>
    </source>
</evidence>
<feature type="site" description="Important for activity" evidence="8 12">
    <location>
        <position position="97"/>
    </location>
</feature>
<gene>
    <name evidence="8" type="primary">hemA</name>
    <name evidence="17" type="ORF">JD292_09290</name>
</gene>
<dbReference type="NCBIfam" id="NF000750">
    <property type="entry name" value="PRK00045.3-4"/>
    <property type="match status" value="1"/>
</dbReference>
<dbReference type="InterPro" id="IPR000343">
    <property type="entry name" value="4pyrrol_synth_GluRdtase"/>
</dbReference>
<feature type="domain" description="Glutamyl-tRNA reductase N-terminal" evidence="16">
    <location>
        <begin position="6"/>
        <end position="154"/>
    </location>
</feature>
<evidence type="ECO:0000313" key="18">
    <source>
        <dbReference type="Proteomes" id="UP000618733"/>
    </source>
</evidence>
<dbReference type="Pfam" id="PF00745">
    <property type="entry name" value="GlutR_dimer"/>
    <property type="match status" value="1"/>
</dbReference>
<dbReference type="Gene3D" id="3.30.460.30">
    <property type="entry name" value="Glutamyl-tRNA reductase, N-terminal domain"/>
    <property type="match status" value="1"/>
</dbReference>
<dbReference type="Gene3D" id="3.40.50.720">
    <property type="entry name" value="NAD(P)-binding Rossmann-like Domain"/>
    <property type="match status" value="1"/>
</dbReference>
<reference evidence="17" key="1">
    <citation type="submission" date="2020-12" db="EMBL/GenBank/DDBJ databases">
        <title>Leucobacter sp. CAS2, isolated from Chromium sludge.</title>
        <authorList>
            <person name="Xu Z."/>
        </authorList>
    </citation>
    <scope>NUCLEOTIDE SEQUENCE</scope>
    <source>
        <strain evidence="17">CSA2</strain>
    </source>
</reference>
<keyword evidence="6 8" id="KW-0627">Porphyrin biosynthesis</keyword>
<feature type="region of interest" description="Disordered" evidence="13">
    <location>
        <begin position="354"/>
        <end position="387"/>
    </location>
</feature>
<dbReference type="GO" id="GO:0019353">
    <property type="term" value="P:protoporphyrinogen IX biosynthetic process from glutamate"/>
    <property type="evidence" value="ECO:0007669"/>
    <property type="project" value="TreeGrafter"/>
</dbReference>
<dbReference type="InterPro" id="IPR036291">
    <property type="entry name" value="NAD(P)-bd_dom_sf"/>
</dbReference>
<proteinExistence type="inferred from homology"/>
<dbReference type="PANTHER" id="PTHR43013:SF1">
    <property type="entry name" value="GLUTAMYL-TRNA REDUCTASE"/>
    <property type="match status" value="1"/>
</dbReference>
<evidence type="ECO:0000256" key="6">
    <source>
        <dbReference type="ARBA" id="ARBA00023244"/>
    </source>
</evidence>
<dbReference type="AlphaFoldDB" id="A0A934QCT2"/>
<dbReference type="InterPro" id="IPR018214">
    <property type="entry name" value="GluRdtase_CS"/>
</dbReference>
<dbReference type="InterPro" id="IPR006151">
    <property type="entry name" value="Shikm_DH/Glu-tRNA_Rdtase"/>
</dbReference>
<dbReference type="SUPFAM" id="SSF69742">
    <property type="entry name" value="Glutamyl tRNA-reductase catalytic, N-terminal domain"/>
    <property type="match status" value="1"/>
</dbReference>
<evidence type="ECO:0000256" key="4">
    <source>
        <dbReference type="ARBA" id="ARBA00022857"/>
    </source>
</evidence>
<keyword evidence="4 8" id="KW-0521">NADP</keyword>
<evidence type="ECO:0000256" key="2">
    <source>
        <dbReference type="ARBA" id="ARBA00005916"/>
    </source>
</evidence>
<evidence type="ECO:0000256" key="7">
    <source>
        <dbReference type="ARBA" id="ARBA00047464"/>
    </source>
</evidence>
<dbReference type="GO" id="GO:0008883">
    <property type="term" value="F:glutamyl-tRNA reductase activity"/>
    <property type="evidence" value="ECO:0007669"/>
    <property type="project" value="UniProtKB-UniRule"/>
</dbReference>
<feature type="active site" description="Nucleophile" evidence="8 9">
    <location>
        <position position="46"/>
    </location>
</feature>
<dbReference type="GO" id="GO:0050661">
    <property type="term" value="F:NADP binding"/>
    <property type="evidence" value="ECO:0007669"/>
    <property type="project" value="InterPro"/>
</dbReference>
<dbReference type="PANTHER" id="PTHR43013">
    <property type="entry name" value="GLUTAMYL-TRNA REDUCTASE"/>
    <property type="match status" value="1"/>
</dbReference>
<evidence type="ECO:0000256" key="8">
    <source>
        <dbReference type="HAMAP-Rule" id="MF_00087"/>
    </source>
</evidence>
<comment type="catalytic activity">
    <reaction evidence="7 8">
        <text>(S)-4-amino-5-oxopentanoate + tRNA(Glu) + NADP(+) = L-glutamyl-tRNA(Glu) + NADPH + H(+)</text>
        <dbReference type="Rhea" id="RHEA:12344"/>
        <dbReference type="Rhea" id="RHEA-COMP:9663"/>
        <dbReference type="Rhea" id="RHEA-COMP:9680"/>
        <dbReference type="ChEBI" id="CHEBI:15378"/>
        <dbReference type="ChEBI" id="CHEBI:57501"/>
        <dbReference type="ChEBI" id="CHEBI:57783"/>
        <dbReference type="ChEBI" id="CHEBI:58349"/>
        <dbReference type="ChEBI" id="CHEBI:78442"/>
        <dbReference type="ChEBI" id="CHEBI:78520"/>
        <dbReference type="EC" id="1.2.1.70"/>
    </reaction>
</comment>
<comment type="pathway">
    <text evidence="1 8">Porphyrin-containing compound metabolism; protoporphyrin-IX biosynthesis; 5-aminolevulinate from L-glutamyl-tRNA(Glu): step 1/2.</text>
</comment>
<feature type="binding site" evidence="8 10">
    <location>
        <begin position="112"/>
        <end position="114"/>
    </location>
    <ligand>
        <name>substrate</name>
    </ligand>
</feature>
<evidence type="ECO:0000256" key="11">
    <source>
        <dbReference type="PIRSR" id="PIRSR000445-3"/>
    </source>
</evidence>
<dbReference type="PROSITE" id="PS00747">
    <property type="entry name" value="GLUTR"/>
    <property type="match status" value="1"/>
</dbReference>
<feature type="domain" description="Quinate/shikimate 5-dehydrogenase/glutamyl-tRNA reductase" evidence="15">
    <location>
        <begin position="170"/>
        <end position="297"/>
    </location>
</feature>